<dbReference type="EMBL" id="JANVFU010000002">
    <property type="protein sequence ID" value="KAJ3748570.1"/>
    <property type="molecule type" value="Genomic_DNA"/>
</dbReference>
<organism evidence="2 3">
    <name type="scientific">Lentinula detonsa</name>
    <dbReference type="NCBI Taxonomy" id="2804962"/>
    <lineage>
        <taxon>Eukaryota</taxon>
        <taxon>Fungi</taxon>
        <taxon>Dikarya</taxon>
        <taxon>Basidiomycota</taxon>
        <taxon>Agaricomycotina</taxon>
        <taxon>Agaricomycetes</taxon>
        <taxon>Agaricomycetidae</taxon>
        <taxon>Agaricales</taxon>
        <taxon>Marasmiineae</taxon>
        <taxon>Omphalotaceae</taxon>
        <taxon>Lentinula</taxon>
    </lineage>
</organism>
<reference evidence="2 3" key="1">
    <citation type="journal article" date="2023" name="Proc. Natl. Acad. Sci. U.S.A.">
        <title>A global phylogenomic analysis of the shiitake genus Lentinula.</title>
        <authorList>
            <person name="Sierra-Patev S."/>
            <person name="Min B."/>
            <person name="Naranjo-Ortiz M."/>
            <person name="Looney B."/>
            <person name="Konkel Z."/>
            <person name="Slot J.C."/>
            <person name="Sakamoto Y."/>
            <person name="Steenwyk J.L."/>
            <person name="Rokas A."/>
            <person name="Carro J."/>
            <person name="Camarero S."/>
            <person name="Ferreira P."/>
            <person name="Molpeceres G."/>
            <person name="Ruiz-Duenas F.J."/>
            <person name="Serrano A."/>
            <person name="Henrissat B."/>
            <person name="Drula E."/>
            <person name="Hughes K.W."/>
            <person name="Mata J.L."/>
            <person name="Ishikawa N.K."/>
            <person name="Vargas-Isla R."/>
            <person name="Ushijima S."/>
            <person name="Smith C.A."/>
            <person name="Donoghue J."/>
            <person name="Ahrendt S."/>
            <person name="Andreopoulos W."/>
            <person name="He G."/>
            <person name="LaButti K."/>
            <person name="Lipzen A."/>
            <person name="Ng V."/>
            <person name="Riley R."/>
            <person name="Sandor L."/>
            <person name="Barry K."/>
            <person name="Martinez A.T."/>
            <person name="Xiao Y."/>
            <person name="Gibbons J.G."/>
            <person name="Terashima K."/>
            <person name="Grigoriev I.V."/>
            <person name="Hibbett D."/>
        </authorList>
    </citation>
    <scope>NUCLEOTIDE SEQUENCE [LARGE SCALE GENOMIC DNA]</scope>
    <source>
        <strain evidence="2 3">TFB7810</strain>
    </source>
</reference>
<comment type="caution">
    <text evidence="2">The sequence shown here is derived from an EMBL/GenBank/DDBJ whole genome shotgun (WGS) entry which is preliminary data.</text>
</comment>
<name>A0A9W8U106_9AGAR</name>
<dbReference type="PANTHER" id="PTHR28013">
    <property type="entry name" value="PROTEIN DCV1-RELATED"/>
    <property type="match status" value="1"/>
</dbReference>
<dbReference type="GO" id="GO:0005886">
    <property type="term" value="C:plasma membrane"/>
    <property type="evidence" value="ECO:0007669"/>
    <property type="project" value="InterPro"/>
</dbReference>
<dbReference type="PANTHER" id="PTHR28013:SF4">
    <property type="entry name" value="MARVEL DOMAIN-CONTAINING PROTEIN"/>
    <property type="match status" value="1"/>
</dbReference>
<feature type="transmembrane region" description="Helical" evidence="1">
    <location>
        <begin position="151"/>
        <end position="176"/>
    </location>
</feature>
<dbReference type="GO" id="GO:0035838">
    <property type="term" value="C:growing cell tip"/>
    <property type="evidence" value="ECO:0007669"/>
    <property type="project" value="TreeGrafter"/>
</dbReference>
<accession>A0A9W8U106</accession>
<proteinExistence type="predicted"/>
<gene>
    <name evidence="2" type="ORF">DFH05DRAFT_1388757</name>
</gene>
<feature type="transmembrane region" description="Helical" evidence="1">
    <location>
        <begin position="120"/>
        <end position="144"/>
    </location>
</feature>
<dbReference type="Pfam" id="PF06687">
    <property type="entry name" value="SUR7"/>
    <property type="match status" value="1"/>
</dbReference>
<feature type="transmembrane region" description="Helical" evidence="1">
    <location>
        <begin position="196"/>
        <end position="216"/>
    </location>
</feature>
<keyword evidence="1" id="KW-0812">Transmembrane</keyword>
<dbReference type="InterPro" id="IPR009571">
    <property type="entry name" value="SUR7/Rim9-like_fungi"/>
</dbReference>
<protein>
    <recommendedName>
        <fullName evidence="4">Pali-domain-containing protein</fullName>
    </recommendedName>
</protein>
<dbReference type="Proteomes" id="UP001142393">
    <property type="component" value="Unassembled WGS sequence"/>
</dbReference>
<evidence type="ECO:0000313" key="2">
    <source>
        <dbReference type="EMBL" id="KAJ3748570.1"/>
    </source>
</evidence>
<sequence length="240" mass="25709">MKPEHKPLNAYRKISLICVFLLLAAFVLLLLVGISLPIVHPVYIIRVYATPTGPATSLGTELRFGIWGVCAYSQLNPPSVLNDDGLCYGPRLGYQDVIPSVILAQIGLSQGLIDAALKGLLVVLIIHIVAAGFSLAGLFTSLFLASHSMTILSLLLSVITAILSTVVFVIDIVVAAVARVKIPEFSNDLSVGVGNAVWMVLGALVASWLGVIFLSARACFCCGVRRQVFDLCFSQTKQIR</sequence>
<keyword evidence="1" id="KW-1133">Transmembrane helix</keyword>
<keyword evidence="3" id="KW-1185">Reference proteome</keyword>
<evidence type="ECO:0008006" key="4">
    <source>
        <dbReference type="Google" id="ProtNLM"/>
    </source>
</evidence>
<keyword evidence="1" id="KW-0472">Membrane</keyword>
<dbReference type="AlphaFoldDB" id="A0A9W8U106"/>
<evidence type="ECO:0000313" key="3">
    <source>
        <dbReference type="Proteomes" id="UP001142393"/>
    </source>
</evidence>
<evidence type="ECO:0000256" key="1">
    <source>
        <dbReference type="SAM" id="Phobius"/>
    </source>
</evidence>
<dbReference type="GO" id="GO:0032153">
    <property type="term" value="C:cell division site"/>
    <property type="evidence" value="ECO:0007669"/>
    <property type="project" value="TreeGrafter"/>
</dbReference>
<dbReference type="InterPro" id="IPR051380">
    <property type="entry name" value="pH-response_reg_palI/RIM9"/>
</dbReference>